<accession>A0A9X2F8K1</accession>
<protein>
    <submittedName>
        <fullName evidence="2">Uncharacterized protein</fullName>
    </submittedName>
</protein>
<feature type="region of interest" description="Disordered" evidence="1">
    <location>
        <begin position="1"/>
        <end position="80"/>
    </location>
</feature>
<name>A0A9X2F8K1_9BACT</name>
<reference evidence="2" key="1">
    <citation type="submission" date="2022-06" db="EMBL/GenBank/DDBJ databases">
        <title>Aeoliella straminimaris, a novel planctomycete from sediments.</title>
        <authorList>
            <person name="Vitorino I.R."/>
            <person name="Lage O.M."/>
        </authorList>
    </citation>
    <scope>NUCLEOTIDE SEQUENCE</scope>
    <source>
        <strain evidence="2">ICT_H6.2</strain>
    </source>
</reference>
<gene>
    <name evidence="2" type="ORF">NG895_07015</name>
</gene>
<dbReference type="Proteomes" id="UP001155241">
    <property type="component" value="Unassembled WGS sequence"/>
</dbReference>
<evidence type="ECO:0000256" key="1">
    <source>
        <dbReference type="SAM" id="MobiDB-lite"/>
    </source>
</evidence>
<evidence type="ECO:0000313" key="3">
    <source>
        <dbReference type="Proteomes" id="UP001155241"/>
    </source>
</evidence>
<comment type="caution">
    <text evidence="2">The sequence shown here is derived from an EMBL/GenBank/DDBJ whole genome shotgun (WGS) entry which is preliminary data.</text>
</comment>
<dbReference type="RefSeq" id="WP_252851760.1">
    <property type="nucleotide sequence ID" value="NZ_JAMXLR010000026.1"/>
</dbReference>
<evidence type="ECO:0000313" key="2">
    <source>
        <dbReference type="EMBL" id="MCO6043653.1"/>
    </source>
</evidence>
<dbReference type="EMBL" id="JAMXLR010000026">
    <property type="protein sequence ID" value="MCO6043653.1"/>
    <property type="molecule type" value="Genomic_DNA"/>
</dbReference>
<proteinExistence type="predicted"/>
<dbReference type="AlphaFoldDB" id="A0A9X2F8K1"/>
<sequence length="80" mass="9073">MYVPAFEQRGTTKMPQEPHQEPSTEATSSRDSTRFDPRTKPGYPPNPKRLTPEEAQRQCDALPESAWEAGEEMARKQGLI</sequence>
<keyword evidence="3" id="KW-1185">Reference proteome</keyword>
<organism evidence="2 3">
    <name type="scientific">Aeoliella straminimaris</name>
    <dbReference type="NCBI Taxonomy" id="2954799"/>
    <lineage>
        <taxon>Bacteria</taxon>
        <taxon>Pseudomonadati</taxon>
        <taxon>Planctomycetota</taxon>
        <taxon>Planctomycetia</taxon>
        <taxon>Pirellulales</taxon>
        <taxon>Lacipirellulaceae</taxon>
        <taxon>Aeoliella</taxon>
    </lineage>
</organism>